<keyword evidence="1" id="KW-1133">Transmembrane helix</keyword>
<sequence>MKYTTIIGVLLIAMGIVAAFVGKVEFGNLITESSFALGILFGGGIGLLLGGFLGWLYKKPYENKNSSKQTPTDSKQNP</sequence>
<feature type="transmembrane region" description="Helical" evidence="1">
    <location>
        <begin position="35"/>
        <end position="57"/>
    </location>
</feature>
<evidence type="ECO:0000256" key="1">
    <source>
        <dbReference type="SAM" id="Phobius"/>
    </source>
</evidence>
<evidence type="ECO:0000313" key="3">
    <source>
        <dbReference type="Proteomes" id="UP001549146"/>
    </source>
</evidence>
<keyword evidence="1" id="KW-0472">Membrane</keyword>
<dbReference type="RefSeq" id="WP_354507021.1">
    <property type="nucleotide sequence ID" value="NZ_JBEPMO010000002.1"/>
</dbReference>
<organism evidence="2 3">
    <name type="scientific">Moheibacter stercoris</name>
    <dbReference type="NCBI Taxonomy" id="1628251"/>
    <lineage>
        <taxon>Bacteria</taxon>
        <taxon>Pseudomonadati</taxon>
        <taxon>Bacteroidota</taxon>
        <taxon>Flavobacteriia</taxon>
        <taxon>Flavobacteriales</taxon>
        <taxon>Weeksellaceae</taxon>
        <taxon>Moheibacter</taxon>
    </lineage>
</organism>
<proteinExistence type="predicted"/>
<comment type="caution">
    <text evidence="2">The sequence shown here is derived from an EMBL/GenBank/DDBJ whole genome shotgun (WGS) entry which is preliminary data.</text>
</comment>
<reference evidence="2 3" key="1">
    <citation type="submission" date="2024-06" db="EMBL/GenBank/DDBJ databases">
        <title>Genomic Encyclopedia of Type Strains, Phase IV (KMG-IV): sequencing the most valuable type-strain genomes for metagenomic binning, comparative biology and taxonomic classification.</title>
        <authorList>
            <person name="Goeker M."/>
        </authorList>
    </citation>
    <scope>NUCLEOTIDE SEQUENCE [LARGE SCALE GENOMIC DNA]</scope>
    <source>
        <strain evidence="2 3">DSM 29388</strain>
    </source>
</reference>
<keyword evidence="1" id="KW-0812">Transmembrane</keyword>
<dbReference type="EMBL" id="JBEPMO010000002">
    <property type="protein sequence ID" value="MET3731094.1"/>
    <property type="molecule type" value="Genomic_DNA"/>
</dbReference>
<accession>A0ABV2LSL3</accession>
<gene>
    <name evidence="2" type="ORF">ABID46_000653</name>
</gene>
<dbReference type="Proteomes" id="UP001549146">
    <property type="component" value="Unassembled WGS sequence"/>
</dbReference>
<evidence type="ECO:0000313" key="2">
    <source>
        <dbReference type="EMBL" id="MET3731094.1"/>
    </source>
</evidence>
<protein>
    <submittedName>
        <fullName evidence="2">Uncharacterized membrane protein YciS (DUF1049 family)</fullName>
    </submittedName>
</protein>
<keyword evidence="3" id="KW-1185">Reference proteome</keyword>
<name>A0ABV2LSL3_9FLAO</name>